<keyword evidence="4" id="KW-1185">Reference proteome</keyword>
<feature type="transmembrane region" description="Helical" evidence="2">
    <location>
        <begin position="12"/>
        <end position="33"/>
    </location>
</feature>
<dbReference type="HOGENOM" id="CLU_2335190_0_0_1"/>
<dbReference type="EMBL" id="KN823021">
    <property type="protein sequence ID" value="KIO26665.1"/>
    <property type="molecule type" value="Genomic_DNA"/>
</dbReference>
<accession>A0A0C3Q9G9</accession>
<evidence type="ECO:0000313" key="4">
    <source>
        <dbReference type="Proteomes" id="UP000054248"/>
    </source>
</evidence>
<dbReference type="AlphaFoldDB" id="A0A0C3Q9G9"/>
<keyword evidence="2" id="KW-0472">Membrane</keyword>
<dbReference type="Proteomes" id="UP000054248">
    <property type="component" value="Unassembled WGS sequence"/>
</dbReference>
<name>A0A0C3Q9G9_9AGAM</name>
<sequence>MAWQQSGKYYLAKVGVTASAVITIVGLLGFVFLQLSDDTAAYDTEAPQPHGSPDAMSKTSGSPDPRSHTTATDFGFIGGFRRGTLPYERELPVTQEPR</sequence>
<feature type="compositionally biased region" description="Basic and acidic residues" evidence="1">
    <location>
        <begin position="87"/>
        <end position="98"/>
    </location>
</feature>
<evidence type="ECO:0000256" key="2">
    <source>
        <dbReference type="SAM" id="Phobius"/>
    </source>
</evidence>
<protein>
    <submittedName>
        <fullName evidence="3">Uncharacterized protein</fullName>
    </submittedName>
</protein>
<dbReference type="OrthoDB" id="3239725at2759"/>
<gene>
    <name evidence="3" type="ORF">M407DRAFT_243652</name>
</gene>
<feature type="region of interest" description="Disordered" evidence="1">
    <location>
        <begin position="42"/>
        <end position="98"/>
    </location>
</feature>
<keyword evidence="2" id="KW-0812">Transmembrane</keyword>
<proteinExistence type="predicted"/>
<evidence type="ECO:0000256" key="1">
    <source>
        <dbReference type="SAM" id="MobiDB-lite"/>
    </source>
</evidence>
<organism evidence="3 4">
    <name type="scientific">Tulasnella calospora MUT 4182</name>
    <dbReference type="NCBI Taxonomy" id="1051891"/>
    <lineage>
        <taxon>Eukaryota</taxon>
        <taxon>Fungi</taxon>
        <taxon>Dikarya</taxon>
        <taxon>Basidiomycota</taxon>
        <taxon>Agaricomycotina</taxon>
        <taxon>Agaricomycetes</taxon>
        <taxon>Cantharellales</taxon>
        <taxon>Tulasnellaceae</taxon>
        <taxon>Tulasnella</taxon>
    </lineage>
</organism>
<reference evidence="3 4" key="1">
    <citation type="submission" date="2014-04" db="EMBL/GenBank/DDBJ databases">
        <authorList>
            <consortium name="DOE Joint Genome Institute"/>
            <person name="Kuo A."/>
            <person name="Girlanda M."/>
            <person name="Perotto S."/>
            <person name="Kohler A."/>
            <person name="Nagy L.G."/>
            <person name="Floudas D."/>
            <person name="Copeland A."/>
            <person name="Barry K.W."/>
            <person name="Cichocki N."/>
            <person name="Veneault-Fourrey C."/>
            <person name="LaButti K."/>
            <person name="Lindquist E.A."/>
            <person name="Lipzen A."/>
            <person name="Lundell T."/>
            <person name="Morin E."/>
            <person name="Murat C."/>
            <person name="Sun H."/>
            <person name="Tunlid A."/>
            <person name="Henrissat B."/>
            <person name="Grigoriev I.V."/>
            <person name="Hibbett D.S."/>
            <person name="Martin F."/>
            <person name="Nordberg H.P."/>
            <person name="Cantor M.N."/>
            <person name="Hua S.X."/>
        </authorList>
    </citation>
    <scope>NUCLEOTIDE SEQUENCE [LARGE SCALE GENOMIC DNA]</scope>
    <source>
        <strain evidence="3 4">MUT 4182</strain>
    </source>
</reference>
<evidence type="ECO:0000313" key="3">
    <source>
        <dbReference type="EMBL" id="KIO26665.1"/>
    </source>
</evidence>
<feature type="compositionally biased region" description="Polar residues" evidence="1">
    <location>
        <begin position="57"/>
        <end position="72"/>
    </location>
</feature>
<keyword evidence="2" id="KW-1133">Transmembrane helix</keyword>
<reference evidence="4" key="2">
    <citation type="submission" date="2015-01" db="EMBL/GenBank/DDBJ databases">
        <title>Evolutionary Origins and Diversification of the Mycorrhizal Mutualists.</title>
        <authorList>
            <consortium name="DOE Joint Genome Institute"/>
            <consortium name="Mycorrhizal Genomics Consortium"/>
            <person name="Kohler A."/>
            <person name="Kuo A."/>
            <person name="Nagy L.G."/>
            <person name="Floudas D."/>
            <person name="Copeland A."/>
            <person name="Barry K.W."/>
            <person name="Cichocki N."/>
            <person name="Veneault-Fourrey C."/>
            <person name="LaButti K."/>
            <person name="Lindquist E.A."/>
            <person name="Lipzen A."/>
            <person name="Lundell T."/>
            <person name="Morin E."/>
            <person name="Murat C."/>
            <person name="Riley R."/>
            <person name="Ohm R."/>
            <person name="Sun H."/>
            <person name="Tunlid A."/>
            <person name="Henrissat B."/>
            <person name="Grigoriev I.V."/>
            <person name="Hibbett D.S."/>
            <person name="Martin F."/>
        </authorList>
    </citation>
    <scope>NUCLEOTIDE SEQUENCE [LARGE SCALE GENOMIC DNA]</scope>
    <source>
        <strain evidence="4">MUT 4182</strain>
    </source>
</reference>